<evidence type="ECO:0000313" key="1">
    <source>
        <dbReference type="EMBL" id="MBW0523005.1"/>
    </source>
</evidence>
<organism evidence="1 2">
    <name type="scientific">Austropuccinia psidii MF-1</name>
    <dbReference type="NCBI Taxonomy" id="1389203"/>
    <lineage>
        <taxon>Eukaryota</taxon>
        <taxon>Fungi</taxon>
        <taxon>Dikarya</taxon>
        <taxon>Basidiomycota</taxon>
        <taxon>Pucciniomycotina</taxon>
        <taxon>Pucciniomycetes</taxon>
        <taxon>Pucciniales</taxon>
        <taxon>Sphaerophragmiaceae</taxon>
        <taxon>Austropuccinia</taxon>
    </lineage>
</organism>
<accession>A0A9Q3EHH5</accession>
<dbReference type="Proteomes" id="UP000765509">
    <property type="component" value="Unassembled WGS sequence"/>
</dbReference>
<dbReference type="EMBL" id="AVOT02029965">
    <property type="protein sequence ID" value="MBW0523005.1"/>
    <property type="molecule type" value="Genomic_DNA"/>
</dbReference>
<keyword evidence="2" id="KW-1185">Reference proteome</keyword>
<comment type="caution">
    <text evidence="1">The sequence shown here is derived from an EMBL/GenBank/DDBJ whole genome shotgun (WGS) entry which is preliminary data.</text>
</comment>
<evidence type="ECO:0000313" key="2">
    <source>
        <dbReference type="Proteomes" id="UP000765509"/>
    </source>
</evidence>
<sequence>TSYRIHPNIVVKKKGLPSTQFQFPLALPPGMHGRLKEEGCYPLTSSLDRSSDCEGMMEVIWTEEGREGVLRSPTRVTLLTAVAKSLLVEELVPLESWVINPFSKQ</sequence>
<gene>
    <name evidence="1" type="ORF">O181_062720</name>
</gene>
<proteinExistence type="predicted"/>
<name>A0A9Q3EHH5_9BASI</name>
<protein>
    <submittedName>
        <fullName evidence="1">Uncharacterized protein</fullName>
    </submittedName>
</protein>
<reference evidence="1" key="1">
    <citation type="submission" date="2021-03" db="EMBL/GenBank/DDBJ databases">
        <title>Draft genome sequence of rust myrtle Austropuccinia psidii MF-1, a brazilian biotype.</title>
        <authorList>
            <person name="Quecine M.C."/>
            <person name="Pachon D.M.R."/>
            <person name="Bonatelli M.L."/>
            <person name="Correr F.H."/>
            <person name="Franceschini L.M."/>
            <person name="Leite T.F."/>
            <person name="Margarido G.R.A."/>
            <person name="Almeida C.A."/>
            <person name="Ferrarezi J.A."/>
            <person name="Labate C.A."/>
        </authorList>
    </citation>
    <scope>NUCLEOTIDE SEQUENCE</scope>
    <source>
        <strain evidence="1">MF-1</strain>
    </source>
</reference>
<feature type="non-terminal residue" evidence="1">
    <location>
        <position position="1"/>
    </location>
</feature>
<dbReference type="AlphaFoldDB" id="A0A9Q3EHH5"/>